<gene>
    <name evidence="2" type="ORF">OCTVUL_1B022257</name>
</gene>
<feature type="compositionally biased region" description="Acidic residues" evidence="1">
    <location>
        <begin position="77"/>
        <end position="88"/>
    </location>
</feature>
<protein>
    <submittedName>
        <fullName evidence="2">Uncharacterized protein</fullName>
    </submittedName>
</protein>
<feature type="region of interest" description="Disordered" evidence="1">
    <location>
        <begin position="63"/>
        <end position="94"/>
    </location>
</feature>
<feature type="compositionally biased region" description="Basic and acidic residues" evidence="1">
    <location>
        <begin position="63"/>
        <end position="76"/>
    </location>
</feature>
<evidence type="ECO:0000313" key="2">
    <source>
        <dbReference type="EMBL" id="CAI9714826.1"/>
    </source>
</evidence>
<keyword evidence="3" id="KW-1185">Reference proteome</keyword>
<evidence type="ECO:0000256" key="1">
    <source>
        <dbReference type="SAM" id="MobiDB-lite"/>
    </source>
</evidence>
<dbReference type="EMBL" id="OX597814">
    <property type="protein sequence ID" value="CAI9714826.1"/>
    <property type="molecule type" value="Genomic_DNA"/>
</dbReference>
<evidence type="ECO:0000313" key="3">
    <source>
        <dbReference type="Proteomes" id="UP001162480"/>
    </source>
</evidence>
<reference evidence="2" key="1">
    <citation type="submission" date="2023-08" db="EMBL/GenBank/DDBJ databases">
        <authorList>
            <person name="Alioto T."/>
            <person name="Alioto T."/>
            <person name="Gomez Garrido J."/>
        </authorList>
    </citation>
    <scope>NUCLEOTIDE SEQUENCE</scope>
</reference>
<proteinExistence type="predicted"/>
<sequence>MLRQSLNFHGELLSSAVNPAIEKYKMKCGLSLAALFPIHSETAAPNDLVDVDWRIVREKQQQEKELQQQHYNKDVVEVEEEEENDDDSLCATAK</sequence>
<name>A0AA36AEW1_OCTVU</name>
<dbReference type="AlphaFoldDB" id="A0AA36AEW1"/>
<dbReference type="Proteomes" id="UP001162480">
    <property type="component" value="Chromosome 1"/>
</dbReference>
<organism evidence="2 3">
    <name type="scientific">Octopus vulgaris</name>
    <name type="common">Common octopus</name>
    <dbReference type="NCBI Taxonomy" id="6645"/>
    <lineage>
        <taxon>Eukaryota</taxon>
        <taxon>Metazoa</taxon>
        <taxon>Spiralia</taxon>
        <taxon>Lophotrochozoa</taxon>
        <taxon>Mollusca</taxon>
        <taxon>Cephalopoda</taxon>
        <taxon>Coleoidea</taxon>
        <taxon>Octopodiformes</taxon>
        <taxon>Octopoda</taxon>
        <taxon>Incirrata</taxon>
        <taxon>Octopodidae</taxon>
        <taxon>Octopus</taxon>
    </lineage>
</organism>
<accession>A0AA36AEW1</accession>